<evidence type="ECO:0000313" key="2">
    <source>
        <dbReference type="EMBL" id="MDN3564586.1"/>
    </source>
</evidence>
<protein>
    <submittedName>
        <fullName evidence="2">Tripartite tricarboxylate transporter substrate binding protein</fullName>
    </submittedName>
</protein>
<dbReference type="Gene3D" id="3.40.190.150">
    <property type="entry name" value="Bordetella uptake gene, domain 1"/>
    <property type="match status" value="1"/>
</dbReference>
<dbReference type="SUPFAM" id="SSF53850">
    <property type="entry name" value="Periplasmic binding protein-like II"/>
    <property type="match status" value="1"/>
</dbReference>
<dbReference type="EMBL" id="JAUFPN010000107">
    <property type="protein sequence ID" value="MDN3564586.1"/>
    <property type="molecule type" value="Genomic_DNA"/>
</dbReference>
<keyword evidence="3" id="KW-1185">Reference proteome</keyword>
<dbReference type="Proteomes" id="UP001529369">
    <property type="component" value="Unassembled WGS sequence"/>
</dbReference>
<comment type="similarity">
    <text evidence="1">Belongs to the UPF0065 (bug) family.</text>
</comment>
<dbReference type="Pfam" id="PF03401">
    <property type="entry name" value="TctC"/>
    <property type="match status" value="1"/>
</dbReference>
<dbReference type="PROSITE" id="PS51318">
    <property type="entry name" value="TAT"/>
    <property type="match status" value="1"/>
</dbReference>
<proteinExistence type="inferred from homology"/>
<reference evidence="3" key="1">
    <citation type="journal article" date="2019" name="Int. J. Syst. Evol. Microbiol.">
        <title>The Global Catalogue of Microorganisms (GCM) 10K type strain sequencing project: providing services to taxonomists for standard genome sequencing and annotation.</title>
        <authorList>
            <consortium name="The Broad Institute Genomics Platform"/>
            <consortium name="The Broad Institute Genome Sequencing Center for Infectious Disease"/>
            <person name="Wu L."/>
            <person name="Ma J."/>
        </authorList>
    </citation>
    <scope>NUCLEOTIDE SEQUENCE [LARGE SCALE GENOMIC DNA]</scope>
    <source>
        <strain evidence="3">CECT 7131</strain>
    </source>
</reference>
<dbReference type="InterPro" id="IPR006311">
    <property type="entry name" value="TAT_signal"/>
</dbReference>
<comment type="caution">
    <text evidence="2">The sequence shown here is derived from an EMBL/GenBank/DDBJ whole genome shotgun (WGS) entry which is preliminary data.</text>
</comment>
<dbReference type="Gene3D" id="3.40.190.10">
    <property type="entry name" value="Periplasmic binding protein-like II"/>
    <property type="match status" value="1"/>
</dbReference>
<dbReference type="PANTHER" id="PTHR42928">
    <property type="entry name" value="TRICARBOXYLATE-BINDING PROTEIN"/>
    <property type="match status" value="1"/>
</dbReference>
<dbReference type="RefSeq" id="WP_290316386.1">
    <property type="nucleotide sequence ID" value="NZ_JAUFPN010000107.1"/>
</dbReference>
<evidence type="ECO:0000256" key="1">
    <source>
        <dbReference type="ARBA" id="ARBA00006987"/>
    </source>
</evidence>
<dbReference type="PIRSF" id="PIRSF017082">
    <property type="entry name" value="YflP"/>
    <property type="match status" value="1"/>
</dbReference>
<dbReference type="InterPro" id="IPR005064">
    <property type="entry name" value="BUG"/>
</dbReference>
<evidence type="ECO:0000313" key="3">
    <source>
        <dbReference type="Proteomes" id="UP001529369"/>
    </source>
</evidence>
<sequence length="339" mass="35675">MTDPSGVARPASAPLSRRRLLAAAAAAPSGLAATSRAQPGSDWPSQTVRYINIFPPGGATDTLSRLYCAKMTELTGQQFVVENRSGSGGNVGVDAIAKSRPDGYTIGLGSIAPHAIAPTLYASLPFDAAKDFTFVSGLWQLPNLLVVNNDLPARSVPELIALLKANPGKYAYGTSGIGTTPHLSGELLKQMVGTEILHVPYRGGAPALLDLLGGRVHLIMDNIPGLLPTAREGRIRALAVTGPQRSPAAPELPTMAEFLPGFEITSWGAVCCPAGVPAPVVARHSAFARQALQHPDLVRSFQELGAAPWWTSPEEITAYRTREEARLAPLIKASGARVD</sequence>
<dbReference type="CDD" id="cd13578">
    <property type="entry name" value="PBP2_Bug27"/>
    <property type="match status" value="1"/>
</dbReference>
<organism evidence="2 3">
    <name type="scientific">Paeniroseomonas aquatica</name>
    <dbReference type="NCBI Taxonomy" id="373043"/>
    <lineage>
        <taxon>Bacteria</taxon>
        <taxon>Pseudomonadati</taxon>
        <taxon>Pseudomonadota</taxon>
        <taxon>Alphaproteobacteria</taxon>
        <taxon>Acetobacterales</taxon>
        <taxon>Acetobacteraceae</taxon>
        <taxon>Paeniroseomonas</taxon>
    </lineage>
</organism>
<name>A0ABT8A5A5_9PROT</name>
<accession>A0ABT8A5A5</accession>
<dbReference type="InterPro" id="IPR042100">
    <property type="entry name" value="Bug_dom1"/>
</dbReference>
<gene>
    <name evidence="2" type="ORF">QWZ14_09440</name>
</gene>
<dbReference type="PANTHER" id="PTHR42928:SF5">
    <property type="entry name" value="BLR1237 PROTEIN"/>
    <property type="match status" value="1"/>
</dbReference>